<gene>
    <name evidence="1" type="ORF">NA56DRAFT_722697</name>
</gene>
<dbReference type="AlphaFoldDB" id="A0A2J6Q357"/>
<protein>
    <submittedName>
        <fullName evidence="1">Uncharacterized protein</fullName>
    </submittedName>
</protein>
<accession>A0A2J6Q357</accession>
<reference evidence="1 2" key="1">
    <citation type="submission" date="2016-05" db="EMBL/GenBank/DDBJ databases">
        <title>A degradative enzymes factory behind the ericoid mycorrhizal symbiosis.</title>
        <authorList>
            <consortium name="DOE Joint Genome Institute"/>
            <person name="Martino E."/>
            <person name="Morin E."/>
            <person name="Grelet G."/>
            <person name="Kuo A."/>
            <person name="Kohler A."/>
            <person name="Daghino S."/>
            <person name="Barry K."/>
            <person name="Choi C."/>
            <person name="Cichocki N."/>
            <person name="Clum A."/>
            <person name="Copeland A."/>
            <person name="Hainaut M."/>
            <person name="Haridas S."/>
            <person name="Labutti K."/>
            <person name="Lindquist E."/>
            <person name="Lipzen A."/>
            <person name="Khouja H.-R."/>
            <person name="Murat C."/>
            <person name="Ohm R."/>
            <person name="Olson A."/>
            <person name="Spatafora J."/>
            <person name="Veneault-Fourrey C."/>
            <person name="Henrissat B."/>
            <person name="Grigoriev I."/>
            <person name="Martin F."/>
            <person name="Perotto S."/>
        </authorList>
    </citation>
    <scope>NUCLEOTIDE SEQUENCE [LARGE SCALE GENOMIC DNA]</scope>
    <source>
        <strain evidence="1 2">UAMH 7357</strain>
    </source>
</reference>
<dbReference type="EMBL" id="KZ613484">
    <property type="protein sequence ID" value="PMD20710.1"/>
    <property type="molecule type" value="Genomic_DNA"/>
</dbReference>
<dbReference type="OrthoDB" id="3562645at2759"/>
<sequence>MEDSVRYSCDASFEHPSTLVFNGLKYEKTITPIDHLPGVTFVRVIACGQYQQDDDMEVEDEDASATNDVDFVDHNGPEFVDNNGPGFVDDNGQYQQDGDMEVDNASTTPDLDFVNDNGPELVGFNRFLYVKSDKAKAVVDDSILRTVADQTLFNPLQSVAIAAMSYTYVPPPAQAPVLVAPQQINVVPQQINNLAPRQPRVMPPRATVRQESALEPLFDLEPEERVGVAYIVPSHNNVIAPTTPGMIPNPRPGGRTTWKAEHVEYLDELLELALLKLNRPLLPKDFKAITEALHRHFRTNGGITERGYNTVHSHATRRRAYSSLVQRVLPEIGFPDYVRFKQG</sequence>
<name>A0A2J6Q357_9HELO</name>
<evidence type="ECO:0000313" key="1">
    <source>
        <dbReference type="EMBL" id="PMD20710.1"/>
    </source>
</evidence>
<proteinExistence type="predicted"/>
<evidence type="ECO:0000313" key="2">
    <source>
        <dbReference type="Proteomes" id="UP000235672"/>
    </source>
</evidence>
<organism evidence="1 2">
    <name type="scientific">Hyaloscypha hepaticicola</name>
    <dbReference type="NCBI Taxonomy" id="2082293"/>
    <lineage>
        <taxon>Eukaryota</taxon>
        <taxon>Fungi</taxon>
        <taxon>Dikarya</taxon>
        <taxon>Ascomycota</taxon>
        <taxon>Pezizomycotina</taxon>
        <taxon>Leotiomycetes</taxon>
        <taxon>Helotiales</taxon>
        <taxon>Hyaloscyphaceae</taxon>
        <taxon>Hyaloscypha</taxon>
    </lineage>
</organism>
<keyword evidence="2" id="KW-1185">Reference proteome</keyword>
<dbReference type="Proteomes" id="UP000235672">
    <property type="component" value="Unassembled WGS sequence"/>
</dbReference>